<feature type="domain" description="Galactose-1-phosphate uridyl transferase C-terminal" evidence="9">
    <location>
        <begin position="191"/>
        <end position="298"/>
    </location>
</feature>
<name>A0A3B1C2P3_9ZZZZ</name>
<dbReference type="SUPFAM" id="SSF54197">
    <property type="entry name" value="HIT-like"/>
    <property type="match status" value="2"/>
</dbReference>
<evidence type="ECO:0000259" key="9">
    <source>
        <dbReference type="Pfam" id="PF02744"/>
    </source>
</evidence>
<dbReference type="PANTHER" id="PTHR42763">
    <property type="entry name" value="ADP-GLUCOSE PHOSPHORYLASE"/>
    <property type="match status" value="1"/>
</dbReference>
<dbReference type="InterPro" id="IPR053177">
    <property type="entry name" value="ADP-glucose_phosphorylase"/>
</dbReference>
<keyword evidence="6" id="KW-0862">Zinc</keyword>
<evidence type="ECO:0000256" key="7">
    <source>
        <dbReference type="ARBA" id="ARBA00023277"/>
    </source>
</evidence>
<keyword evidence="7" id="KW-0119">Carbohydrate metabolism</keyword>
<dbReference type="PIRSF" id="PIRSF000808">
    <property type="entry name" value="GalT"/>
    <property type="match status" value="1"/>
</dbReference>
<dbReference type="InterPro" id="IPR005849">
    <property type="entry name" value="GalP_Utransf_N"/>
</dbReference>
<protein>
    <submittedName>
        <fullName evidence="10">Galactose-1-phosphate uridylyltransferase</fullName>
        <ecNumber evidence="10">2.7.7.10</ecNumber>
    </submittedName>
</protein>
<evidence type="ECO:0000256" key="6">
    <source>
        <dbReference type="ARBA" id="ARBA00022833"/>
    </source>
</evidence>
<evidence type="ECO:0000313" key="10">
    <source>
        <dbReference type="EMBL" id="VAX21011.1"/>
    </source>
</evidence>
<dbReference type="GO" id="GO:0008108">
    <property type="term" value="F:UDP-glucose:hexose-1-phosphate uridylyltransferase activity"/>
    <property type="evidence" value="ECO:0007669"/>
    <property type="project" value="InterPro"/>
</dbReference>
<reference evidence="10" key="1">
    <citation type="submission" date="2018-06" db="EMBL/GenBank/DDBJ databases">
        <authorList>
            <person name="Zhirakovskaya E."/>
        </authorList>
    </citation>
    <scope>NUCLEOTIDE SEQUENCE</scope>
</reference>
<dbReference type="PANTHER" id="PTHR42763:SF1">
    <property type="entry name" value="UDP-GLUCOSE--HEXOSE-1-PHOSPHATE URIDYLYLTRANSFERASE"/>
    <property type="match status" value="1"/>
</dbReference>
<dbReference type="UniPathway" id="UPA00214"/>
<evidence type="ECO:0000256" key="5">
    <source>
        <dbReference type="ARBA" id="ARBA00022723"/>
    </source>
</evidence>
<comment type="similarity">
    <text evidence="2">Belongs to the galactose-1-phosphate uridylyltransferase type 1 family.</text>
</comment>
<proteinExistence type="inferred from homology"/>
<dbReference type="Pfam" id="PF02744">
    <property type="entry name" value="GalP_UDP_tr_C"/>
    <property type="match status" value="1"/>
</dbReference>
<keyword evidence="5" id="KW-0479">Metal-binding</keyword>
<dbReference type="AlphaFoldDB" id="A0A3B1C2P3"/>
<dbReference type="Gene3D" id="3.30.428.10">
    <property type="entry name" value="HIT-like"/>
    <property type="match status" value="2"/>
</dbReference>
<dbReference type="EC" id="2.7.7.10" evidence="10"/>
<dbReference type="InterPro" id="IPR001937">
    <property type="entry name" value="GalP_UDPtransf1"/>
</dbReference>
<evidence type="ECO:0000256" key="2">
    <source>
        <dbReference type="ARBA" id="ARBA00010951"/>
    </source>
</evidence>
<dbReference type="Pfam" id="PF01087">
    <property type="entry name" value="GalP_UDP_transf"/>
    <property type="match status" value="1"/>
</dbReference>
<dbReference type="GO" id="GO:0008270">
    <property type="term" value="F:zinc ion binding"/>
    <property type="evidence" value="ECO:0007669"/>
    <property type="project" value="InterPro"/>
</dbReference>
<dbReference type="GO" id="GO:0006012">
    <property type="term" value="P:galactose metabolic process"/>
    <property type="evidence" value="ECO:0007669"/>
    <property type="project" value="UniProtKB-UniPathway"/>
</dbReference>
<evidence type="ECO:0000256" key="1">
    <source>
        <dbReference type="ARBA" id="ARBA00001947"/>
    </source>
</evidence>
<dbReference type="EMBL" id="UOGC01000114">
    <property type="protein sequence ID" value="VAX21011.1"/>
    <property type="molecule type" value="Genomic_DNA"/>
</dbReference>
<evidence type="ECO:0000256" key="3">
    <source>
        <dbReference type="ARBA" id="ARBA00022679"/>
    </source>
</evidence>
<sequence length="334" mass="37920">MPELRRDPVVDRWVIISSNRAERPMTQWTNSEPAEDFFCPFCEGNENSTPKETFAVRPVETKPDGKGWSLRVVPNKFPALVSKGELARSEEGLFLSVSGVGEHEVLIETARHSESLANLPVERVADLFRAVKLRTLKFKSDKKNLCVQFFKNHGMHAGASLEHSHSQIIAMPVISKRLKEQLDGAKNRFKELGRCVYCEIMEAELKTGARVISENRDFVAIAPFAPRFAYETMILPKNHSARYEETANKTLVSLARIYKDISFRINSLLNNPPYNMTIHTAPLNNDQHDKSFHWHMEIWPVTTRVAGFEWGSGFHINSVSPEKAATAMREVQSL</sequence>
<accession>A0A3B1C2P3</accession>
<keyword evidence="3 10" id="KW-0808">Transferase</keyword>
<dbReference type="GO" id="GO:0017103">
    <property type="term" value="F:UTP:galactose-1-phosphate uridylyltransferase activity"/>
    <property type="evidence" value="ECO:0007669"/>
    <property type="project" value="UniProtKB-EC"/>
</dbReference>
<organism evidence="10">
    <name type="scientific">hydrothermal vent metagenome</name>
    <dbReference type="NCBI Taxonomy" id="652676"/>
    <lineage>
        <taxon>unclassified sequences</taxon>
        <taxon>metagenomes</taxon>
        <taxon>ecological metagenomes</taxon>
    </lineage>
</organism>
<dbReference type="InterPro" id="IPR005850">
    <property type="entry name" value="GalP_Utransf_C"/>
</dbReference>
<gene>
    <name evidence="10" type="ORF">MNBD_NITROSPINAE01-597</name>
</gene>
<evidence type="ECO:0000259" key="8">
    <source>
        <dbReference type="Pfam" id="PF01087"/>
    </source>
</evidence>
<dbReference type="NCBIfam" id="TIGR00209">
    <property type="entry name" value="galT_1"/>
    <property type="match status" value="1"/>
</dbReference>
<keyword evidence="4 10" id="KW-0548">Nucleotidyltransferase</keyword>
<dbReference type="InterPro" id="IPR036265">
    <property type="entry name" value="HIT-like_sf"/>
</dbReference>
<feature type="domain" description="Galactose-1-phosphate uridyl transferase N-terminal" evidence="8">
    <location>
        <begin position="3"/>
        <end position="171"/>
    </location>
</feature>
<evidence type="ECO:0000256" key="4">
    <source>
        <dbReference type="ARBA" id="ARBA00022695"/>
    </source>
</evidence>
<comment type="cofactor">
    <cofactor evidence="1">
        <name>Zn(2+)</name>
        <dbReference type="ChEBI" id="CHEBI:29105"/>
    </cofactor>
</comment>